<sequence length="247" mass="28258">MDFVVKSDKGLVRSKNEDRAKVCFHENKVLAMLCDGMGGHFGGDKCADLVIELFEQYFKENFPENVLYNDKKAINEWFINALEFIKDNLIEFSNRFYKYSDMGTTLTAALIFPFEKYIYVFNIGDSRTYIYNGLLHLVTEDQNVRNTWVKQGKLTKKEATNLVFGNQLTSCIGPFKKMTPDGNVFNKDSNCKYVVLTSDGLHNFVDKPTMEIILQKSISLDEKASELIEFAKKNDSNDNISVAIVEI</sequence>
<keyword evidence="3" id="KW-1185">Reference proteome</keyword>
<dbReference type="Gene3D" id="3.60.40.10">
    <property type="entry name" value="PPM-type phosphatase domain"/>
    <property type="match status" value="1"/>
</dbReference>
<protein>
    <submittedName>
        <fullName evidence="2">Serine/threonine-protein phosphatase</fullName>
    </submittedName>
</protein>
<dbReference type="SUPFAM" id="SSF81606">
    <property type="entry name" value="PP2C-like"/>
    <property type="match status" value="1"/>
</dbReference>
<dbReference type="PANTHER" id="PTHR13832">
    <property type="entry name" value="PROTEIN PHOSPHATASE 2C"/>
    <property type="match status" value="1"/>
</dbReference>
<name>A0A2Z4LLM3_9BACT</name>
<dbReference type="AlphaFoldDB" id="A0A2Z4LLM3"/>
<organism evidence="2 3">
    <name type="scientific">Metamycoplasma cloacale</name>
    <dbReference type="NCBI Taxonomy" id="92401"/>
    <lineage>
        <taxon>Bacteria</taxon>
        <taxon>Bacillati</taxon>
        <taxon>Mycoplasmatota</taxon>
        <taxon>Mycoplasmoidales</taxon>
        <taxon>Metamycoplasmataceae</taxon>
        <taxon>Metamycoplasma</taxon>
    </lineage>
</organism>
<accession>A0A2Z4LLM3</accession>
<dbReference type="InterPro" id="IPR015655">
    <property type="entry name" value="PP2C"/>
</dbReference>
<feature type="domain" description="PPM-type phosphatase" evidence="1">
    <location>
        <begin position="2"/>
        <end position="247"/>
    </location>
</feature>
<dbReference type="InterPro" id="IPR001932">
    <property type="entry name" value="PPM-type_phosphatase-like_dom"/>
</dbReference>
<dbReference type="PANTHER" id="PTHR13832:SF827">
    <property type="entry name" value="PROTEIN PHOSPHATASE 1L"/>
    <property type="match status" value="1"/>
</dbReference>
<dbReference type="Pfam" id="PF13672">
    <property type="entry name" value="PP2C_2"/>
    <property type="match status" value="1"/>
</dbReference>
<dbReference type="Proteomes" id="UP000249865">
    <property type="component" value="Chromosome"/>
</dbReference>
<dbReference type="KEGG" id="mclo:DK849_00700"/>
<evidence type="ECO:0000313" key="3">
    <source>
        <dbReference type="Proteomes" id="UP000249865"/>
    </source>
</evidence>
<dbReference type="InterPro" id="IPR036457">
    <property type="entry name" value="PPM-type-like_dom_sf"/>
</dbReference>
<dbReference type="GO" id="GO:0004722">
    <property type="term" value="F:protein serine/threonine phosphatase activity"/>
    <property type="evidence" value="ECO:0007669"/>
    <property type="project" value="InterPro"/>
</dbReference>
<dbReference type="CDD" id="cd00143">
    <property type="entry name" value="PP2Cc"/>
    <property type="match status" value="1"/>
</dbReference>
<gene>
    <name evidence="2" type="ORF">DK849_00700</name>
</gene>
<evidence type="ECO:0000259" key="1">
    <source>
        <dbReference type="PROSITE" id="PS51746"/>
    </source>
</evidence>
<dbReference type="SMART" id="SM00332">
    <property type="entry name" value="PP2Cc"/>
    <property type="match status" value="1"/>
</dbReference>
<proteinExistence type="predicted"/>
<reference evidence="3" key="1">
    <citation type="submission" date="2018-06" db="EMBL/GenBank/DDBJ databases">
        <title>Complete genome sequences of Mycoplasma anatis, M. anseris and M. cloacale type strains.</title>
        <authorList>
            <person name="Grozner D."/>
            <person name="Forro B."/>
            <person name="Sulyok K.M."/>
            <person name="Marton S."/>
            <person name="Kreizinger Z."/>
            <person name="Banyai K."/>
            <person name="Gyuranecz M."/>
        </authorList>
    </citation>
    <scope>NUCLEOTIDE SEQUENCE [LARGE SCALE GENOMIC DNA]</scope>
    <source>
        <strain evidence="3">NCTC 10199</strain>
    </source>
</reference>
<evidence type="ECO:0000313" key="2">
    <source>
        <dbReference type="EMBL" id="AWX42605.1"/>
    </source>
</evidence>
<dbReference type="EMBL" id="CP030103">
    <property type="protein sequence ID" value="AWX42605.1"/>
    <property type="molecule type" value="Genomic_DNA"/>
</dbReference>
<dbReference type="SMART" id="SM00331">
    <property type="entry name" value="PP2C_SIG"/>
    <property type="match status" value="1"/>
</dbReference>
<dbReference type="PROSITE" id="PS51746">
    <property type="entry name" value="PPM_2"/>
    <property type="match status" value="1"/>
</dbReference>